<keyword evidence="2 4" id="KW-0689">Ribosomal protein</keyword>
<dbReference type="PROSITE" id="PS00475">
    <property type="entry name" value="RIBOSOMAL_L15"/>
    <property type="match status" value="1"/>
</dbReference>
<dbReference type="EMBL" id="MHUG01000011">
    <property type="protein sequence ID" value="OHA73470.1"/>
    <property type="molecule type" value="Genomic_DNA"/>
</dbReference>
<dbReference type="AlphaFoldDB" id="A0A1G2RKU3"/>
<dbReference type="HAMAP" id="MF_01341">
    <property type="entry name" value="Ribosomal_uL15"/>
    <property type="match status" value="1"/>
</dbReference>
<dbReference type="Proteomes" id="UP000176917">
    <property type="component" value="Unassembled WGS sequence"/>
</dbReference>
<dbReference type="Gene3D" id="3.100.10.10">
    <property type="match status" value="1"/>
</dbReference>
<evidence type="ECO:0000256" key="4">
    <source>
        <dbReference type="HAMAP-Rule" id="MF_01341"/>
    </source>
</evidence>
<comment type="caution">
    <text evidence="8">The sequence shown here is derived from an EMBL/GenBank/DDBJ whole genome shotgun (WGS) entry which is preliminary data.</text>
</comment>
<dbReference type="GO" id="GO:0006412">
    <property type="term" value="P:translation"/>
    <property type="evidence" value="ECO:0007669"/>
    <property type="project" value="UniProtKB-UniRule"/>
</dbReference>
<dbReference type="GO" id="GO:0022625">
    <property type="term" value="C:cytosolic large ribosomal subunit"/>
    <property type="evidence" value="ECO:0007669"/>
    <property type="project" value="TreeGrafter"/>
</dbReference>
<organism evidence="8 9">
    <name type="scientific">Candidatus Wildermuthbacteria bacterium RIFCSPLOWO2_01_FULL_48_16</name>
    <dbReference type="NCBI Taxonomy" id="1802461"/>
    <lineage>
        <taxon>Bacteria</taxon>
        <taxon>Candidatus Wildermuthiibacteriota</taxon>
    </lineage>
</organism>
<comment type="similarity">
    <text evidence="1 4 5">Belongs to the universal ribosomal protein uL15 family.</text>
</comment>
<evidence type="ECO:0000256" key="1">
    <source>
        <dbReference type="ARBA" id="ARBA00007320"/>
    </source>
</evidence>
<dbReference type="SUPFAM" id="SSF52080">
    <property type="entry name" value="Ribosomal proteins L15p and L18e"/>
    <property type="match status" value="1"/>
</dbReference>
<dbReference type="Pfam" id="PF00828">
    <property type="entry name" value="Ribosomal_L27A"/>
    <property type="match status" value="1"/>
</dbReference>
<evidence type="ECO:0000256" key="5">
    <source>
        <dbReference type="RuleBase" id="RU003888"/>
    </source>
</evidence>
<evidence type="ECO:0000259" key="7">
    <source>
        <dbReference type="Pfam" id="PF00828"/>
    </source>
</evidence>
<proteinExistence type="inferred from homology"/>
<evidence type="ECO:0000256" key="3">
    <source>
        <dbReference type="ARBA" id="ARBA00023274"/>
    </source>
</evidence>
<dbReference type="InterPro" id="IPR001196">
    <property type="entry name" value="Ribosomal_uL15_CS"/>
</dbReference>
<evidence type="ECO:0000313" key="8">
    <source>
        <dbReference type="EMBL" id="OHA73470.1"/>
    </source>
</evidence>
<evidence type="ECO:0000256" key="2">
    <source>
        <dbReference type="ARBA" id="ARBA00022980"/>
    </source>
</evidence>
<dbReference type="InterPro" id="IPR030878">
    <property type="entry name" value="Ribosomal_uL15"/>
</dbReference>
<evidence type="ECO:0000256" key="6">
    <source>
        <dbReference type="SAM" id="MobiDB-lite"/>
    </source>
</evidence>
<accession>A0A1G2RKU3</accession>
<feature type="region of interest" description="Disordered" evidence="6">
    <location>
        <begin position="1"/>
        <end position="38"/>
    </location>
</feature>
<protein>
    <recommendedName>
        <fullName evidence="4">Large ribosomal subunit protein uL15</fullName>
    </recommendedName>
</protein>
<keyword evidence="4" id="KW-0694">RNA-binding</keyword>
<dbReference type="InterPro" id="IPR036227">
    <property type="entry name" value="Ribosomal_uL15/eL18_sf"/>
</dbReference>
<name>A0A1G2RKU3_9BACT</name>
<dbReference type="GO" id="GO:0003735">
    <property type="term" value="F:structural constituent of ribosome"/>
    <property type="evidence" value="ECO:0007669"/>
    <property type="project" value="InterPro"/>
</dbReference>
<gene>
    <name evidence="4" type="primary">rplO</name>
    <name evidence="8" type="ORF">A3B24_03080</name>
</gene>
<dbReference type="STRING" id="1802461.A3B24_03080"/>
<reference evidence="8 9" key="1">
    <citation type="journal article" date="2016" name="Nat. Commun.">
        <title>Thousands of microbial genomes shed light on interconnected biogeochemical processes in an aquifer system.</title>
        <authorList>
            <person name="Anantharaman K."/>
            <person name="Brown C.T."/>
            <person name="Hug L.A."/>
            <person name="Sharon I."/>
            <person name="Castelle C.J."/>
            <person name="Probst A.J."/>
            <person name="Thomas B.C."/>
            <person name="Singh A."/>
            <person name="Wilkins M.J."/>
            <person name="Karaoz U."/>
            <person name="Brodie E.L."/>
            <person name="Williams K.H."/>
            <person name="Hubbard S.S."/>
            <person name="Banfield J.F."/>
        </authorList>
    </citation>
    <scope>NUCLEOTIDE SEQUENCE [LARGE SCALE GENOMIC DNA]</scope>
</reference>
<dbReference type="InterPro" id="IPR021131">
    <property type="entry name" value="Ribosomal_uL15/eL18"/>
</dbReference>
<sequence length="137" mass="15119">MQLHNLKPKHKKKDRKRVGRGGKRGKTSGYGVQKLGRSQPRIREVLKRYPKMRGYRIARGSVSVVVNVGTLEKAFPANATINPQALEEKRIVRKEDGKIPQVKLLGGGTLEKSFTVEGMTVSKSAKEKITKAGGKIA</sequence>
<dbReference type="InterPro" id="IPR005749">
    <property type="entry name" value="Ribosomal_uL15_bac-type"/>
</dbReference>
<feature type="compositionally biased region" description="Basic residues" evidence="6">
    <location>
        <begin position="1"/>
        <end position="26"/>
    </location>
</feature>
<evidence type="ECO:0000313" key="9">
    <source>
        <dbReference type="Proteomes" id="UP000176917"/>
    </source>
</evidence>
<comment type="function">
    <text evidence="4">Binds to the 23S rRNA.</text>
</comment>
<dbReference type="PANTHER" id="PTHR12934:SF11">
    <property type="entry name" value="LARGE RIBOSOMAL SUBUNIT PROTEIN UL15M"/>
    <property type="match status" value="1"/>
</dbReference>
<keyword evidence="4" id="KW-0699">rRNA-binding</keyword>
<feature type="domain" description="Large ribosomal subunit protein uL15/eL18" evidence="7">
    <location>
        <begin position="65"/>
        <end position="136"/>
    </location>
</feature>
<comment type="subunit">
    <text evidence="4">Part of the 50S ribosomal subunit.</text>
</comment>
<keyword evidence="3 4" id="KW-0687">Ribonucleoprotein</keyword>
<dbReference type="PANTHER" id="PTHR12934">
    <property type="entry name" value="50S RIBOSOMAL PROTEIN L15"/>
    <property type="match status" value="1"/>
</dbReference>
<dbReference type="GO" id="GO:0019843">
    <property type="term" value="F:rRNA binding"/>
    <property type="evidence" value="ECO:0007669"/>
    <property type="project" value="UniProtKB-UniRule"/>
</dbReference>